<dbReference type="GO" id="GO:0009432">
    <property type="term" value="P:SOS response"/>
    <property type="evidence" value="ECO:0007669"/>
    <property type="project" value="TreeGrafter"/>
</dbReference>
<dbReference type="Pfam" id="PF14397">
    <property type="entry name" value="ATPgrasp_ST"/>
    <property type="match status" value="1"/>
</dbReference>
<protein>
    <submittedName>
        <fullName evidence="3">Alpha-L-glutamate ligase-like protein</fullName>
    </submittedName>
</protein>
<dbReference type="PANTHER" id="PTHR21621">
    <property type="entry name" value="RIBOSOMAL PROTEIN S6 MODIFICATION PROTEIN"/>
    <property type="match status" value="1"/>
</dbReference>
<reference evidence="3 4" key="1">
    <citation type="submission" date="2019-11" db="EMBL/GenBank/DDBJ databases">
        <title>Pseudodesulfovibrio alkaliphilus, sp. nov., an alkaliphilic sulfate-reducing bacteria from mud volcano of Taman peninsula, Russia.</title>
        <authorList>
            <person name="Frolova A."/>
            <person name="Merkel A.Y."/>
            <person name="Slobodkin A.I."/>
        </authorList>
    </citation>
    <scope>NUCLEOTIDE SEQUENCE [LARGE SCALE GENOMIC DNA]</scope>
    <source>
        <strain evidence="3 4">F-1</strain>
    </source>
</reference>
<dbReference type="InterPro" id="IPR039523">
    <property type="entry name" value="RimK-rel_E_lig_ATP-grasp"/>
</dbReference>
<dbReference type="InterPro" id="IPR011761">
    <property type="entry name" value="ATP-grasp"/>
</dbReference>
<evidence type="ECO:0000313" key="4">
    <source>
        <dbReference type="Proteomes" id="UP000461162"/>
    </source>
</evidence>
<keyword evidence="1" id="KW-0547">Nucleotide-binding</keyword>
<dbReference type="EMBL" id="WODC01000003">
    <property type="protein sequence ID" value="MUM77179.1"/>
    <property type="molecule type" value="Genomic_DNA"/>
</dbReference>
<organism evidence="3 4">
    <name type="scientific">Pseudodesulfovibrio alkaliphilus</name>
    <dbReference type="NCBI Taxonomy" id="2661613"/>
    <lineage>
        <taxon>Bacteria</taxon>
        <taxon>Pseudomonadati</taxon>
        <taxon>Thermodesulfobacteriota</taxon>
        <taxon>Desulfovibrionia</taxon>
        <taxon>Desulfovibrionales</taxon>
        <taxon>Desulfovibrionaceae</taxon>
    </lineage>
</organism>
<dbReference type="GO" id="GO:0005737">
    <property type="term" value="C:cytoplasm"/>
    <property type="evidence" value="ECO:0007669"/>
    <property type="project" value="TreeGrafter"/>
</dbReference>
<name>A0A7K1KM71_9BACT</name>
<dbReference type="PANTHER" id="PTHR21621:SF0">
    <property type="entry name" value="BETA-CITRYLGLUTAMATE SYNTHASE B-RELATED"/>
    <property type="match status" value="1"/>
</dbReference>
<dbReference type="Proteomes" id="UP000461162">
    <property type="component" value="Unassembled WGS sequence"/>
</dbReference>
<dbReference type="NCBIfam" id="TIGR02291">
    <property type="entry name" value="rimK_rel_E_lig"/>
    <property type="match status" value="1"/>
</dbReference>
<proteinExistence type="predicted"/>
<evidence type="ECO:0000259" key="2">
    <source>
        <dbReference type="PROSITE" id="PS50975"/>
    </source>
</evidence>
<dbReference type="InterPro" id="IPR011758">
    <property type="entry name" value="RimK-rel_E_lig"/>
</dbReference>
<dbReference type="GO" id="GO:0005524">
    <property type="term" value="F:ATP binding"/>
    <property type="evidence" value="ECO:0007669"/>
    <property type="project" value="UniProtKB-UniRule"/>
</dbReference>
<evidence type="ECO:0000256" key="1">
    <source>
        <dbReference type="PROSITE-ProRule" id="PRU00409"/>
    </source>
</evidence>
<dbReference type="GO" id="GO:0018169">
    <property type="term" value="F:ribosomal S6-glutamic acid ligase activity"/>
    <property type="evidence" value="ECO:0007669"/>
    <property type="project" value="TreeGrafter"/>
</dbReference>
<feature type="domain" description="ATP-grasp" evidence="2">
    <location>
        <begin position="49"/>
        <end position="300"/>
    </location>
</feature>
<dbReference type="Gene3D" id="3.30.470.20">
    <property type="entry name" value="ATP-grasp fold, B domain"/>
    <property type="match status" value="1"/>
</dbReference>
<gene>
    <name evidence="3" type="ORF">GKC30_05990</name>
</gene>
<accession>A0A7K1KM71</accession>
<dbReference type="SUPFAM" id="SSF56059">
    <property type="entry name" value="Glutathione synthetase ATP-binding domain-like"/>
    <property type="match status" value="1"/>
</dbReference>
<dbReference type="AlphaFoldDB" id="A0A7K1KM71"/>
<sequence length="320" mass="34642">MRMPRLRFITPARLKELGIVGMNMRNVRLISENNPRRLFPLVDDKLKTKVMAEAAGIPVPRLLGVVRVQQQVRELVPFLSGQPDFVIKPANGSGGKGILVITGREGEGFVKSDGMVISRADLHRHTSNILSGLFSLGGRADVAMLEERIIFSDVFDGFSFQGVPDIRVIVYKGYPVMAMARLSTVNSRGKANLHQGAVGTGVDIGTGCALLSIQHGTPLKTHPDTGKRLADLVIPEWADCLALASRCHEMTGLGYLGVDIVLDKHRGPVILELNARPGLAIQMANGTGLMVRLAAIDALDQPHESVAERVAFSQASFRSQ</sequence>
<comment type="caution">
    <text evidence="3">The sequence shown here is derived from an EMBL/GenBank/DDBJ whole genome shotgun (WGS) entry which is preliminary data.</text>
</comment>
<evidence type="ECO:0000313" key="3">
    <source>
        <dbReference type="EMBL" id="MUM77179.1"/>
    </source>
</evidence>
<keyword evidence="3" id="KW-0436">Ligase</keyword>
<dbReference type="PROSITE" id="PS50975">
    <property type="entry name" value="ATP_GRASP"/>
    <property type="match status" value="1"/>
</dbReference>
<keyword evidence="1" id="KW-0067">ATP-binding</keyword>
<keyword evidence="4" id="KW-1185">Reference proteome</keyword>
<dbReference type="GO" id="GO:0046872">
    <property type="term" value="F:metal ion binding"/>
    <property type="evidence" value="ECO:0007669"/>
    <property type="project" value="InterPro"/>
</dbReference>